<name>A0ABS1ZL93_9PSED</name>
<protein>
    <submittedName>
        <fullName evidence="2">Uncharacterized protein</fullName>
    </submittedName>
</protein>
<reference evidence="2 3" key="1">
    <citation type="submission" date="2020-01" db="EMBL/GenBank/DDBJ databases">
        <title>Comparative genomics of meat spoilage bacteria.</title>
        <authorList>
            <person name="Hilgarth M."/>
            <person name="Vogel R.F."/>
        </authorList>
    </citation>
    <scope>NUCLEOTIDE SEQUENCE [LARGE SCALE GENOMIC DNA]</scope>
    <source>
        <strain evidence="2 3">TMW2.2077</strain>
    </source>
</reference>
<gene>
    <name evidence="2" type="ORF">GYN02_19005</name>
</gene>
<feature type="region of interest" description="Disordered" evidence="1">
    <location>
        <begin position="130"/>
        <end position="149"/>
    </location>
</feature>
<sequence>MSSQKACVVFTTGMDAEAQSVSQQLFEEGFDVCTAEAEQEVVEAAQAAGAIPEEIKSCIDNAAICIFLIPEEGSDCLTAAAGHAGASGKKIVAVAENVESLPQIFDDIASSVLTIDSPQLKDVIQGKQVWEQADGSPSPKRDINRVKCQ</sequence>
<evidence type="ECO:0000256" key="1">
    <source>
        <dbReference type="SAM" id="MobiDB-lite"/>
    </source>
</evidence>
<evidence type="ECO:0000313" key="3">
    <source>
        <dbReference type="Proteomes" id="UP000809529"/>
    </source>
</evidence>
<dbReference type="RefSeq" id="WP_133634532.1">
    <property type="nucleotide sequence ID" value="NZ_JAAEBW010000013.1"/>
</dbReference>
<evidence type="ECO:0000313" key="2">
    <source>
        <dbReference type="EMBL" id="MBM1197254.1"/>
    </source>
</evidence>
<organism evidence="2 3">
    <name type="scientific">Pseudomonas weihenstephanensis</name>
    <dbReference type="NCBI Taxonomy" id="1608994"/>
    <lineage>
        <taxon>Bacteria</taxon>
        <taxon>Pseudomonadati</taxon>
        <taxon>Pseudomonadota</taxon>
        <taxon>Gammaproteobacteria</taxon>
        <taxon>Pseudomonadales</taxon>
        <taxon>Pseudomonadaceae</taxon>
        <taxon>Pseudomonas</taxon>
    </lineage>
</organism>
<dbReference type="Proteomes" id="UP000809529">
    <property type="component" value="Unassembled WGS sequence"/>
</dbReference>
<dbReference type="EMBL" id="JAAEBW010000013">
    <property type="protein sequence ID" value="MBM1197254.1"/>
    <property type="molecule type" value="Genomic_DNA"/>
</dbReference>
<feature type="compositionally biased region" description="Basic and acidic residues" evidence="1">
    <location>
        <begin position="139"/>
        <end position="149"/>
    </location>
</feature>
<proteinExistence type="predicted"/>
<accession>A0ABS1ZL93</accession>
<keyword evidence="3" id="KW-1185">Reference proteome</keyword>
<comment type="caution">
    <text evidence="2">The sequence shown here is derived from an EMBL/GenBank/DDBJ whole genome shotgun (WGS) entry which is preliminary data.</text>
</comment>